<dbReference type="PROSITE" id="PS00086">
    <property type="entry name" value="CYTOCHROME_P450"/>
    <property type="match status" value="1"/>
</dbReference>
<protein>
    <submittedName>
        <fullName evidence="8">Cytochrome P450</fullName>
    </submittedName>
</protein>
<evidence type="ECO:0000313" key="8">
    <source>
        <dbReference type="EMBL" id="KAF2730885.1"/>
    </source>
</evidence>
<proteinExistence type="inferred from homology"/>
<dbReference type="Gene3D" id="1.10.630.10">
    <property type="entry name" value="Cytochrome P450"/>
    <property type="match status" value="1"/>
</dbReference>
<comment type="caution">
    <text evidence="8">The sequence shown here is derived from an EMBL/GenBank/DDBJ whole genome shotgun (WGS) entry which is preliminary data.</text>
</comment>
<evidence type="ECO:0000256" key="4">
    <source>
        <dbReference type="ARBA" id="ARBA00022723"/>
    </source>
</evidence>
<organism evidence="8 9">
    <name type="scientific">Polyplosphaeria fusca</name>
    <dbReference type="NCBI Taxonomy" id="682080"/>
    <lineage>
        <taxon>Eukaryota</taxon>
        <taxon>Fungi</taxon>
        <taxon>Dikarya</taxon>
        <taxon>Ascomycota</taxon>
        <taxon>Pezizomycotina</taxon>
        <taxon>Dothideomycetes</taxon>
        <taxon>Pleosporomycetidae</taxon>
        <taxon>Pleosporales</taxon>
        <taxon>Tetraplosphaeriaceae</taxon>
        <taxon>Polyplosphaeria</taxon>
    </lineage>
</organism>
<dbReference type="PANTHER" id="PTHR24305:SF210">
    <property type="entry name" value="CYTOCHROME P450 MONOOXYGENASE ASQL-RELATED"/>
    <property type="match status" value="1"/>
</dbReference>
<dbReference type="GO" id="GO:0020037">
    <property type="term" value="F:heme binding"/>
    <property type="evidence" value="ECO:0007669"/>
    <property type="project" value="InterPro"/>
</dbReference>
<keyword evidence="7" id="KW-0560">Oxidoreductase</keyword>
<comment type="similarity">
    <text evidence="2 7">Belongs to the cytochrome P450 family.</text>
</comment>
<evidence type="ECO:0000256" key="5">
    <source>
        <dbReference type="ARBA" id="ARBA00023004"/>
    </source>
</evidence>
<dbReference type="Proteomes" id="UP000799444">
    <property type="component" value="Unassembled WGS sequence"/>
</dbReference>
<dbReference type="InterPro" id="IPR001128">
    <property type="entry name" value="Cyt_P450"/>
</dbReference>
<evidence type="ECO:0000256" key="7">
    <source>
        <dbReference type="RuleBase" id="RU000461"/>
    </source>
</evidence>
<dbReference type="EMBL" id="ML996207">
    <property type="protein sequence ID" value="KAF2730885.1"/>
    <property type="molecule type" value="Genomic_DNA"/>
</dbReference>
<evidence type="ECO:0000256" key="2">
    <source>
        <dbReference type="ARBA" id="ARBA00010617"/>
    </source>
</evidence>
<dbReference type="AlphaFoldDB" id="A0A9P4QSL8"/>
<dbReference type="GO" id="GO:0004497">
    <property type="term" value="F:monooxygenase activity"/>
    <property type="evidence" value="ECO:0007669"/>
    <property type="project" value="UniProtKB-KW"/>
</dbReference>
<feature type="binding site" description="axial binding residue" evidence="6">
    <location>
        <position position="445"/>
    </location>
    <ligand>
        <name>heme</name>
        <dbReference type="ChEBI" id="CHEBI:30413"/>
    </ligand>
    <ligandPart>
        <name>Fe</name>
        <dbReference type="ChEBI" id="CHEBI:18248"/>
    </ligandPart>
</feature>
<dbReference type="CDD" id="cd11058">
    <property type="entry name" value="CYP60B-like"/>
    <property type="match status" value="1"/>
</dbReference>
<evidence type="ECO:0000256" key="3">
    <source>
        <dbReference type="ARBA" id="ARBA00022617"/>
    </source>
</evidence>
<dbReference type="SUPFAM" id="SSF48264">
    <property type="entry name" value="Cytochrome P450"/>
    <property type="match status" value="1"/>
</dbReference>
<comment type="cofactor">
    <cofactor evidence="1 6">
        <name>heme</name>
        <dbReference type="ChEBI" id="CHEBI:30413"/>
    </cofactor>
</comment>
<keyword evidence="5 6" id="KW-0408">Iron</keyword>
<dbReference type="PRINTS" id="PR00463">
    <property type="entry name" value="EP450I"/>
</dbReference>
<evidence type="ECO:0000256" key="1">
    <source>
        <dbReference type="ARBA" id="ARBA00001971"/>
    </source>
</evidence>
<reference evidence="8" key="1">
    <citation type="journal article" date="2020" name="Stud. Mycol.">
        <title>101 Dothideomycetes genomes: a test case for predicting lifestyles and emergence of pathogens.</title>
        <authorList>
            <person name="Haridas S."/>
            <person name="Albert R."/>
            <person name="Binder M."/>
            <person name="Bloem J."/>
            <person name="Labutti K."/>
            <person name="Salamov A."/>
            <person name="Andreopoulos B."/>
            <person name="Baker S."/>
            <person name="Barry K."/>
            <person name="Bills G."/>
            <person name="Bluhm B."/>
            <person name="Cannon C."/>
            <person name="Castanera R."/>
            <person name="Culley D."/>
            <person name="Daum C."/>
            <person name="Ezra D."/>
            <person name="Gonzalez J."/>
            <person name="Henrissat B."/>
            <person name="Kuo A."/>
            <person name="Liang C."/>
            <person name="Lipzen A."/>
            <person name="Lutzoni F."/>
            <person name="Magnuson J."/>
            <person name="Mondo S."/>
            <person name="Nolan M."/>
            <person name="Ohm R."/>
            <person name="Pangilinan J."/>
            <person name="Park H.-J."/>
            <person name="Ramirez L."/>
            <person name="Alfaro M."/>
            <person name="Sun H."/>
            <person name="Tritt A."/>
            <person name="Yoshinaga Y."/>
            <person name="Zwiers L.-H."/>
            <person name="Turgeon B."/>
            <person name="Goodwin S."/>
            <person name="Spatafora J."/>
            <person name="Crous P."/>
            <person name="Grigoriev I."/>
        </authorList>
    </citation>
    <scope>NUCLEOTIDE SEQUENCE</scope>
    <source>
        <strain evidence="8">CBS 125425</strain>
    </source>
</reference>
<dbReference type="InterPro" id="IPR036396">
    <property type="entry name" value="Cyt_P450_sf"/>
</dbReference>
<keyword evidence="4 6" id="KW-0479">Metal-binding</keyword>
<keyword evidence="3 6" id="KW-0349">Heme</keyword>
<name>A0A9P4QSL8_9PLEO</name>
<dbReference type="PRINTS" id="PR00385">
    <property type="entry name" value="P450"/>
</dbReference>
<dbReference type="InterPro" id="IPR050121">
    <property type="entry name" value="Cytochrome_P450_monoxygenase"/>
</dbReference>
<gene>
    <name evidence="8" type="ORF">EJ04DRAFT_536972</name>
</gene>
<dbReference type="GO" id="GO:0016705">
    <property type="term" value="F:oxidoreductase activity, acting on paired donors, with incorporation or reduction of molecular oxygen"/>
    <property type="evidence" value="ECO:0007669"/>
    <property type="project" value="InterPro"/>
</dbReference>
<dbReference type="OrthoDB" id="1470350at2759"/>
<evidence type="ECO:0000313" key="9">
    <source>
        <dbReference type="Proteomes" id="UP000799444"/>
    </source>
</evidence>
<evidence type="ECO:0000256" key="6">
    <source>
        <dbReference type="PIRSR" id="PIRSR602401-1"/>
    </source>
</evidence>
<accession>A0A9P4QSL8</accession>
<keyword evidence="7" id="KW-0503">Monooxygenase</keyword>
<dbReference type="InterPro" id="IPR017972">
    <property type="entry name" value="Cyt_P450_CS"/>
</dbReference>
<sequence>MSHLTTLAVQSTLLLGTLLAVYTVSRLIYNVFLHPLRKFPGPLLAGATVLVYHRQSLKGKLPFWIKDLHQKYGLIVRFAPNEISTIEPQAWKDIYSHRATAWTKDKGFYGKDIYGDPPGLIRADNAAHGRQRKLVSHAFSDKALREQETILKGYVMLLIRKLKESAAENNGKVNLVDWYNFTTFDIMADLTFGESLELLYGSSYSPWVKALFDNIKLVQLMSVLRQYPPLTGLLNMLIPAHIKEKRQTVIMHSVDKVQKRLQRQTSRPDIWSYILRHSSTAEFQGKGLHPTEMKSNGSLFMLAGTETTATELSGLSYYLLHDKQRYTRLTTEIRTAFPRYEDMSMHTLADLKYLNACIDEGLRMYPPVSQGLPRTAPPGGAQVGSHFIPGGANVQVAQLAAYHSPLHWKNPERFVPERWMEEGEGEYGGDRRDVWNPFSYGPRNCLGKNLAYHEMRLVLASVLWYYDLEMCEESEGWLEQDVYLLWCKGSLMVRLRPIRD</sequence>
<dbReference type="Pfam" id="PF00067">
    <property type="entry name" value="p450"/>
    <property type="match status" value="1"/>
</dbReference>
<keyword evidence="9" id="KW-1185">Reference proteome</keyword>
<dbReference type="InterPro" id="IPR002401">
    <property type="entry name" value="Cyt_P450_E_grp-I"/>
</dbReference>
<dbReference type="PANTHER" id="PTHR24305">
    <property type="entry name" value="CYTOCHROME P450"/>
    <property type="match status" value="1"/>
</dbReference>
<dbReference type="GO" id="GO:0005506">
    <property type="term" value="F:iron ion binding"/>
    <property type="evidence" value="ECO:0007669"/>
    <property type="project" value="InterPro"/>
</dbReference>